<evidence type="ECO:0000256" key="4">
    <source>
        <dbReference type="ARBA" id="ARBA00023125"/>
    </source>
</evidence>
<proteinExistence type="inferred from homology"/>
<dbReference type="GO" id="GO:0003690">
    <property type="term" value="F:double-stranded DNA binding"/>
    <property type="evidence" value="ECO:0007669"/>
    <property type="project" value="InterPro"/>
</dbReference>
<dbReference type="AlphaFoldDB" id="G8U1B7"/>
<dbReference type="PANTHER" id="PTHR36107">
    <property type="entry name" value="SMALL, ACID-SOLUBLE SPORE PROTEIN A"/>
    <property type="match status" value="1"/>
</dbReference>
<evidence type="ECO:0000256" key="3">
    <source>
        <dbReference type="ARBA" id="ARBA00022969"/>
    </source>
</evidence>
<dbReference type="Pfam" id="PF00269">
    <property type="entry name" value="SASP"/>
    <property type="match status" value="1"/>
</dbReference>
<keyword evidence="3" id="KW-0749">Sporulation</keyword>
<dbReference type="STRING" id="679936.Sulac_1945"/>
<dbReference type="Gene3D" id="6.10.10.80">
    <property type="entry name" value="Small, acid-soluble spore protein, alpha/beta type-like"/>
    <property type="match status" value="1"/>
</dbReference>
<comment type="similarity">
    <text evidence="2">Belongs to the alpha/beta-type SASP family.</text>
</comment>
<dbReference type="InterPro" id="IPR038300">
    <property type="entry name" value="SASP_sf_alpha/beta"/>
</dbReference>
<evidence type="ECO:0000313" key="6">
    <source>
        <dbReference type="Proteomes" id="UP000005439"/>
    </source>
</evidence>
<dbReference type="EMBL" id="CP003179">
    <property type="protein sequence ID" value="AEW05437.1"/>
    <property type="molecule type" value="Genomic_DNA"/>
</dbReference>
<reference evidence="6" key="1">
    <citation type="submission" date="2011-12" db="EMBL/GenBank/DDBJ databases">
        <title>The complete genome of chromosome of Sulfobacillus acidophilus DSM 10332.</title>
        <authorList>
            <person name="Lucas S."/>
            <person name="Han J."/>
            <person name="Lapidus A."/>
            <person name="Bruce D."/>
            <person name="Goodwin L."/>
            <person name="Pitluck S."/>
            <person name="Peters L."/>
            <person name="Kyrpides N."/>
            <person name="Mavromatis K."/>
            <person name="Ivanova N."/>
            <person name="Mikhailova N."/>
            <person name="Chertkov O."/>
            <person name="Saunders E."/>
            <person name="Detter J.C."/>
            <person name="Tapia R."/>
            <person name="Han C."/>
            <person name="Land M."/>
            <person name="Hauser L."/>
            <person name="Markowitz V."/>
            <person name="Cheng J.-F."/>
            <person name="Hugenholtz P."/>
            <person name="Woyke T."/>
            <person name="Wu D."/>
            <person name="Pukall R."/>
            <person name="Gehrich-Schroeter G."/>
            <person name="Schneider S."/>
            <person name="Klenk H.-P."/>
            <person name="Eisen J.A."/>
        </authorList>
    </citation>
    <scope>NUCLEOTIDE SEQUENCE [LARGE SCALE GENOMIC DNA]</scope>
    <source>
        <strain evidence="6">ATCC 700253 / DSM 10332 / NAL</strain>
    </source>
</reference>
<comment type="function">
    <text evidence="1">SASP are bound to spore DNA. They are double-stranded DNA-binding proteins that cause DNA to change to an a-like conformation. They protect the DNA backbone from chemical and enzymatic cleavage and are thus involved in dormant spore's high resistance to UV light.</text>
</comment>
<evidence type="ECO:0000313" key="5">
    <source>
        <dbReference type="EMBL" id="AEW05437.1"/>
    </source>
</evidence>
<name>G8U1B7_SULAD</name>
<dbReference type="InterPro" id="IPR001448">
    <property type="entry name" value="SASP_alpha/beta-type"/>
</dbReference>
<dbReference type="HOGENOM" id="CLU_169738_0_2_9"/>
<dbReference type="PANTHER" id="PTHR36107:SF1">
    <property type="entry name" value="SMALL, ACID-SOLUBLE SPORE PROTEIN A"/>
    <property type="match status" value="1"/>
</dbReference>
<keyword evidence="6" id="KW-1185">Reference proteome</keyword>
<protein>
    <submittedName>
        <fullName evidence="5">Small acid-soluble spore protein alpha/beta type</fullName>
    </submittedName>
</protein>
<dbReference type="PROSITE" id="PS00304">
    <property type="entry name" value="SASP_1"/>
    <property type="match status" value="1"/>
</dbReference>
<evidence type="ECO:0000256" key="2">
    <source>
        <dbReference type="ARBA" id="ARBA00005442"/>
    </source>
</evidence>
<evidence type="ECO:0000256" key="1">
    <source>
        <dbReference type="ARBA" id="ARBA00003863"/>
    </source>
</evidence>
<dbReference type="InterPro" id="IPR050847">
    <property type="entry name" value="SASP_DNA-binding"/>
</dbReference>
<keyword evidence="4" id="KW-0238">DNA-binding</keyword>
<dbReference type="InterPro" id="IPR018126">
    <property type="entry name" value="SASP_alpha/beta-type_CS"/>
</dbReference>
<reference evidence="5 6" key="2">
    <citation type="journal article" date="2012" name="Stand. Genomic Sci.">
        <title>Complete genome sequence of the moderately thermophilic mineral-sulfide-oxidizing firmicute Sulfobacillus acidophilus type strain (NAL(T)).</title>
        <authorList>
            <person name="Anderson I."/>
            <person name="Chertkov O."/>
            <person name="Chen A."/>
            <person name="Saunders E."/>
            <person name="Lapidus A."/>
            <person name="Nolan M."/>
            <person name="Lucas S."/>
            <person name="Hammon N."/>
            <person name="Deshpande S."/>
            <person name="Cheng J.F."/>
            <person name="Han C."/>
            <person name="Tapia R."/>
            <person name="Goodwin L.A."/>
            <person name="Pitluck S."/>
            <person name="Liolios K."/>
            <person name="Pagani I."/>
            <person name="Ivanova N."/>
            <person name="Mikhailova N."/>
            <person name="Pati A."/>
            <person name="Palaniappan K."/>
            <person name="Land M."/>
            <person name="Pan C."/>
            <person name="Rohde M."/>
            <person name="Pukall R."/>
            <person name="Goker M."/>
            <person name="Detter J.C."/>
            <person name="Woyke T."/>
            <person name="Bristow J."/>
            <person name="Eisen J.A."/>
            <person name="Markowitz V."/>
            <person name="Hugenholtz P."/>
            <person name="Kyrpides N.C."/>
            <person name="Klenk H.P."/>
            <person name="Mavromatis K."/>
        </authorList>
    </citation>
    <scope>NUCLEOTIDE SEQUENCE [LARGE SCALE GENOMIC DNA]</scope>
    <source>
        <strain evidence="6">ATCC 700253 / DSM 10332 / NAL</strain>
    </source>
</reference>
<dbReference type="GO" id="GO:0006265">
    <property type="term" value="P:DNA topological change"/>
    <property type="evidence" value="ECO:0007669"/>
    <property type="project" value="InterPro"/>
</dbReference>
<dbReference type="PATRIC" id="fig|679936.5.peg.2010"/>
<dbReference type="Proteomes" id="UP000005439">
    <property type="component" value="Chromosome"/>
</dbReference>
<accession>G8U1B7</accession>
<sequence>MAHTHRPLLPKSERALDQLKYEVAEDLGLEEKIAREGWGNMTTREVGAIGGHMVRRLIKRAEADLAHDSQTES</sequence>
<organism evidence="5 6">
    <name type="scientific">Sulfobacillus acidophilus (strain ATCC 700253 / DSM 10332 / NAL)</name>
    <dbReference type="NCBI Taxonomy" id="679936"/>
    <lineage>
        <taxon>Bacteria</taxon>
        <taxon>Bacillati</taxon>
        <taxon>Bacillota</taxon>
        <taxon>Clostridia</taxon>
        <taxon>Eubacteriales</taxon>
        <taxon>Clostridiales Family XVII. Incertae Sedis</taxon>
        <taxon>Sulfobacillus</taxon>
    </lineage>
</organism>
<dbReference type="GO" id="GO:0030435">
    <property type="term" value="P:sporulation resulting in formation of a cellular spore"/>
    <property type="evidence" value="ECO:0007669"/>
    <property type="project" value="UniProtKB-KW"/>
</dbReference>
<gene>
    <name evidence="5" type="ordered locus">Sulac_1945</name>
</gene>
<dbReference type="KEGG" id="sap:Sulac_1945"/>